<evidence type="ECO:0000256" key="4">
    <source>
        <dbReference type="SAM" id="MobiDB-lite"/>
    </source>
</evidence>
<accession>A0ABY9DD16</accession>
<keyword evidence="7" id="KW-1185">Reference proteome</keyword>
<dbReference type="Proteomes" id="UP001227230">
    <property type="component" value="Chromosome 15"/>
</dbReference>
<dbReference type="InterPro" id="IPR027417">
    <property type="entry name" value="P-loop_NTPase"/>
</dbReference>
<dbReference type="InterPro" id="IPR000863">
    <property type="entry name" value="Sulfotransferase_dom"/>
</dbReference>
<keyword evidence="2 3" id="KW-0808">Transferase</keyword>
<protein>
    <recommendedName>
        <fullName evidence="3">Sulfotransferase</fullName>
        <ecNumber evidence="3">2.8.2.-</ecNumber>
    </recommendedName>
</protein>
<evidence type="ECO:0000256" key="1">
    <source>
        <dbReference type="ARBA" id="ARBA00005771"/>
    </source>
</evidence>
<evidence type="ECO:0000313" key="7">
    <source>
        <dbReference type="Proteomes" id="UP001227230"/>
    </source>
</evidence>
<organism evidence="6 7">
    <name type="scientific">Vitis vinifera</name>
    <name type="common">Grape</name>
    <dbReference type="NCBI Taxonomy" id="29760"/>
    <lineage>
        <taxon>Eukaryota</taxon>
        <taxon>Viridiplantae</taxon>
        <taxon>Streptophyta</taxon>
        <taxon>Embryophyta</taxon>
        <taxon>Tracheophyta</taxon>
        <taxon>Spermatophyta</taxon>
        <taxon>Magnoliopsida</taxon>
        <taxon>eudicotyledons</taxon>
        <taxon>Gunneridae</taxon>
        <taxon>Pentapetalae</taxon>
        <taxon>rosids</taxon>
        <taxon>Vitales</taxon>
        <taxon>Vitaceae</taxon>
        <taxon>Viteae</taxon>
        <taxon>Vitis</taxon>
    </lineage>
</organism>
<evidence type="ECO:0000256" key="3">
    <source>
        <dbReference type="RuleBase" id="RU361155"/>
    </source>
</evidence>
<evidence type="ECO:0000313" key="6">
    <source>
        <dbReference type="EMBL" id="WKA05247.1"/>
    </source>
</evidence>
<proteinExistence type="inferred from homology"/>
<comment type="similarity">
    <text evidence="1 3">Belongs to the sulfotransferase 1 family.</text>
</comment>
<dbReference type="SUPFAM" id="SSF52540">
    <property type="entry name" value="P-loop containing nucleoside triphosphate hydrolases"/>
    <property type="match status" value="1"/>
</dbReference>
<feature type="compositionally biased region" description="Basic and acidic residues" evidence="4">
    <location>
        <begin position="93"/>
        <end position="116"/>
    </location>
</feature>
<feature type="region of interest" description="Disordered" evidence="4">
    <location>
        <begin position="86"/>
        <end position="144"/>
    </location>
</feature>
<dbReference type="EMBL" id="CP126662">
    <property type="protein sequence ID" value="WKA05247.1"/>
    <property type="molecule type" value="Genomic_DNA"/>
</dbReference>
<gene>
    <name evidence="6" type="ORF">VitviT2T_023223</name>
</gene>
<reference evidence="6 7" key="1">
    <citation type="journal article" date="2023" name="Hortic Res">
        <title>The complete reference genome for grapevine (Vitis vinifera L.) genetics and breeding.</title>
        <authorList>
            <person name="Shi X."/>
            <person name="Cao S."/>
            <person name="Wang X."/>
            <person name="Huang S."/>
            <person name="Wang Y."/>
            <person name="Liu Z."/>
            <person name="Liu W."/>
            <person name="Leng X."/>
            <person name="Peng Y."/>
            <person name="Wang N."/>
            <person name="Wang Y."/>
            <person name="Ma Z."/>
            <person name="Xu X."/>
            <person name="Zhang F."/>
            <person name="Xue H."/>
            <person name="Zhong H."/>
            <person name="Wang Y."/>
            <person name="Zhang K."/>
            <person name="Velt A."/>
            <person name="Avia K."/>
            <person name="Holtgrawe D."/>
            <person name="Grimplet J."/>
            <person name="Matus J.T."/>
            <person name="Ware D."/>
            <person name="Wu X."/>
            <person name="Wang H."/>
            <person name="Liu C."/>
            <person name="Fang Y."/>
            <person name="Rustenholz C."/>
            <person name="Cheng Z."/>
            <person name="Xiao H."/>
            <person name="Zhou Y."/>
        </authorList>
    </citation>
    <scope>NUCLEOTIDE SEQUENCE [LARGE SCALE GENOMIC DNA]</scope>
    <source>
        <strain evidence="7">cv. Pinot noir / PN40024</strain>
        <tissue evidence="6">Leaf</tissue>
    </source>
</reference>
<name>A0ABY9DD16_VITVI</name>
<dbReference type="Gene3D" id="3.40.50.300">
    <property type="entry name" value="P-loop containing nucleotide triphosphate hydrolases"/>
    <property type="match status" value="1"/>
</dbReference>
<evidence type="ECO:0000256" key="2">
    <source>
        <dbReference type="ARBA" id="ARBA00022679"/>
    </source>
</evidence>
<dbReference type="EC" id="2.8.2.-" evidence="3"/>
<evidence type="ECO:0000259" key="5">
    <source>
        <dbReference type="Pfam" id="PF00685"/>
    </source>
</evidence>
<sequence length="144" mass="16891">MFCRGVESFGPYWDHVLDYWKMSRKRLDKVLFLKYEDLKEDINTHIKRFELNLLLEPRGNSLALVSNDSKDRQRIGLEYRNCPQRYNRTAALGKRESQPEKERGDGSEGRNPEAHKSPSSSNPSPRVHRFQLAEMDPTNVVSRR</sequence>
<dbReference type="Pfam" id="PF00685">
    <property type="entry name" value="Sulfotransfer_1"/>
    <property type="match status" value="1"/>
</dbReference>
<feature type="domain" description="Sulfotransferase" evidence="5">
    <location>
        <begin position="2"/>
        <end position="48"/>
    </location>
</feature>
<dbReference type="PANTHER" id="PTHR11783">
    <property type="entry name" value="SULFOTRANSFERASE SULT"/>
    <property type="match status" value="1"/>
</dbReference>